<accession>A0AAV1LIU9</accession>
<evidence type="ECO:0000256" key="2">
    <source>
        <dbReference type="SAM" id="SignalP"/>
    </source>
</evidence>
<dbReference type="Proteomes" id="UP001314205">
    <property type="component" value="Unassembled WGS sequence"/>
</dbReference>
<keyword evidence="4" id="KW-1185">Reference proteome</keyword>
<dbReference type="EMBL" id="CAVLGL010000089">
    <property type="protein sequence ID" value="CAK1594207.1"/>
    <property type="molecule type" value="Genomic_DNA"/>
</dbReference>
<name>A0AAV1LIU9_9NEOP</name>
<feature type="signal peptide" evidence="2">
    <location>
        <begin position="1"/>
        <end position="18"/>
    </location>
</feature>
<protein>
    <submittedName>
        <fullName evidence="3">Uncharacterized protein</fullName>
    </submittedName>
</protein>
<gene>
    <name evidence="3" type="ORF">PARMNEM_LOCUS13882</name>
</gene>
<comment type="caution">
    <text evidence="3">The sequence shown here is derived from an EMBL/GenBank/DDBJ whole genome shotgun (WGS) entry which is preliminary data.</text>
</comment>
<evidence type="ECO:0000256" key="1">
    <source>
        <dbReference type="SAM" id="MobiDB-lite"/>
    </source>
</evidence>
<reference evidence="3 4" key="1">
    <citation type="submission" date="2023-11" db="EMBL/GenBank/DDBJ databases">
        <authorList>
            <person name="Hedman E."/>
            <person name="Englund M."/>
            <person name="Stromberg M."/>
            <person name="Nyberg Akerstrom W."/>
            <person name="Nylinder S."/>
            <person name="Jareborg N."/>
            <person name="Kallberg Y."/>
            <person name="Kronander E."/>
        </authorList>
    </citation>
    <scope>NUCLEOTIDE SEQUENCE [LARGE SCALE GENOMIC DNA]</scope>
</reference>
<feature type="region of interest" description="Disordered" evidence="1">
    <location>
        <begin position="64"/>
        <end position="138"/>
    </location>
</feature>
<feature type="compositionally biased region" description="Polar residues" evidence="1">
    <location>
        <begin position="86"/>
        <end position="98"/>
    </location>
</feature>
<sequence>MGIPCFAIIISLFSCYTCEKLSNNKNVPTVLYDPGELLRNIFNLNSTTQERSRNGIRFEDESNSDLVSFDRNEEPPFSTVKFPPGNSDNSQAFNQDSVDQGHRASFEDNDASGGQKKRRKRRRKPRLQRPEGISPEYVGPYAPNFPQIAYGTRPFYNPGYPRPIYRLPTRPRPSLASEALSSVTEALTSIALYDDKQCVARLLCEAASGGALGSTQVLQSVSGLQPLLTLLSAYSGISSNPLFVFGRAALLGMSSKNNPASCRYAYPQCPTDPEQLVYYLNNHNGGFFRFFNSPQREPQNIKQLYNHLSQNYQSNQQLYPYPQNNGLSNDINQNYQQNLIQDYNLQNANYVYNYGKYGITNPNRQNKYGILNNIKFKNTNELTNDSNKIEKRIQNKPEKFLEDFEDDVNFVNVNGYNTKWSFPEASNNNIRVSDVKVGKNFKFPESSLTDNIRVEDSVRNPRGFVFPNAVSNQYIDYNKYQTTIPFFDHKNNYNNNNNLNFDNYKGYNSNDDDYNKDQSIRTVYVVRGNGDPNHPEIIKLRPGQTIY</sequence>
<keyword evidence="2" id="KW-0732">Signal</keyword>
<organism evidence="3 4">
    <name type="scientific">Parnassius mnemosyne</name>
    <name type="common">clouded apollo</name>
    <dbReference type="NCBI Taxonomy" id="213953"/>
    <lineage>
        <taxon>Eukaryota</taxon>
        <taxon>Metazoa</taxon>
        <taxon>Ecdysozoa</taxon>
        <taxon>Arthropoda</taxon>
        <taxon>Hexapoda</taxon>
        <taxon>Insecta</taxon>
        <taxon>Pterygota</taxon>
        <taxon>Neoptera</taxon>
        <taxon>Endopterygota</taxon>
        <taxon>Lepidoptera</taxon>
        <taxon>Glossata</taxon>
        <taxon>Ditrysia</taxon>
        <taxon>Papilionoidea</taxon>
        <taxon>Papilionidae</taxon>
        <taxon>Parnassiinae</taxon>
        <taxon>Parnassini</taxon>
        <taxon>Parnassius</taxon>
        <taxon>Driopa</taxon>
    </lineage>
</organism>
<evidence type="ECO:0000313" key="4">
    <source>
        <dbReference type="Proteomes" id="UP001314205"/>
    </source>
</evidence>
<feature type="compositionally biased region" description="Basic residues" evidence="1">
    <location>
        <begin position="115"/>
        <end position="127"/>
    </location>
</feature>
<feature type="chain" id="PRO_5043785317" evidence="2">
    <location>
        <begin position="19"/>
        <end position="547"/>
    </location>
</feature>
<dbReference type="AlphaFoldDB" id="A0AAV1LIU9"/>
<proteinExistence type="predicted"/>
<evidence type="ECO:0000313" key="3">
    <source>
        <dbReference type="EMBL" id="CAK1594207.1"/>
    </source>
</evidence>